<dbReference type="PANTHER" id="PTHR10157:SF42">
    <property type="entry name" value="DBH-LIKE MONOOXYGENASE PROTEIN 1 HOMOLOG"/>
    <property type="match status" value="1"/>
</dbReference>
<evidence type="ECO:0000256" key="7">
    <source>
        <dbReference type="ARBA" id="ARBA00022824"/>
    </source>
</evidence>
<evidence type="ECO:0000256" key="11">
    <source>
        <dbReference type="ARBA" id="ARBA00023033"/>
    </source>
</evidence>
<evidence type="ECO:0000313" key="17">
    <source>
        <dbReference type="EMBL" id="KAG2467915.1"/>
    </source>
</evidence>
<dbReference type="GO" id="GO:0006589">
    <property type="term" value="P:octopamine biosynthetic process"/>
    <property type="evidence" value="ECO:0007669"/>
    <property type="project" value="TreeGrafter"/>
</dbReference>
<feature type="signal peptide" evidence="15">
    <location>
        <begin position="1"/>
        <end position="22"/>
    </location>
</feature>
<accession>A0A8X7XF32</accession>
<evidence type="ECO:0000256" key="4">
    <source>
        <dbReference type="ARBA" id="ARBA00022692"/>
    </source>
</evidence>
<evidence type="ECO:0000256" key="12">
    <source>
        <dbReference type="ARBA" id="ARBA00023136"/>
    </source>
</evidence>
<dbReference type="PROSITE" id="PS50836">
    <property type="entry name" value="DOMON"/>
    <property type="match status" value="1"/>
</dbReference>
<dbReference type="Gene3D" id="2.60.120.230">
    <property type="match status" value="1"/>
</dbReference>
<keyword evidence="8" id="KW-1133">Transmembrane helix</keyword>
<evidence type="ECO:0000256" key="13">
    <source>
        <dbReference type="ARBA" id="ARBA00023157"/>
    </source>
</evidence>
<evidence type="ECO:0000259" key="16">
    <source>
        <dbReference type="PROSITE" id="PS50836"/>
    </source>
</evidence>
<sequence>MTSLGFCALLLLMISELRQVSCSRQTFTNAALLDAHGKYHLRWRYDERTVVFEVEVETTGYIGFGLSPSGSMAHSDIMIGGVENGKPYVQDFYTGTNREVHLDHRQDYHLEYAIENNTHTILCFSRDLNTCDMDDKIITESTVRVIWAYHSDDYKNAHNYHGLNRGRKSLRLLNPQHYQDALESLPFFEIKNPNITIPFKDTTYYCQIFMLPELKRKHHIIRIEPLIQKGHENLIHHILLYQCDSNLNESEVGMGHECYHPNMPDSFLTCESVFFAWAIGGQSFSYPDHVGLSIGTSNDPLYVMMEVHYDNPTFQEGLTDSSGLRLFYTSELRQFDAGVLETGVWVSLYHIIPPGVSEYLSEGHCTKECLQEVLDQEMPLGINIFAVLLHSHLAGRSLRTRHFRNGKELQLLAYDDEFDFNFQEFQYLKEERRVLSGDHLITECKYNTIDRKNVTWGGLSTRDEMCLSYLLYYPRIDLSRCESLPDQIQQLTFIGVKEIYSPVTAWPFIIKSPKKYRNLTFTDAMDTFKWSKKKGLAFNKFVLQQPINVRCSKHNQEEWPVHGMLVSPPVKEEVTQFLPTVCNRAPHVNRIFIIKVFLVTVTFVFYLDI</sequence>
<dbReference type="Pfam" id="PF03712">
    <property type="entry name" value="Cu2_monoox_C"/>
    <property type="match status" value="1"/>
</dbReference>
<dbReference type="PRINTS" id="PR00767">
    <property type="entry name" value="DBMONOXGNASE"/>
</dbReference>
<dbReference type="FunFam" id="2.60.120.230:FF:000001">
    <property type="entry name" value="Monooxygenase, DBH-like 1"/>
    <property type="match status" value="1"/>
</dbReference>
<dbReference type="SMART" id="SM00664">
    <property type="entry name" value="DoH"/>
    <property type="match status" value="1"/>
</dbReference>
<dbReference type="GO" id="GO:0005615">
    <property type="term" value="C:extracellular space"/>
    <property type="evidence" value="ECO:0007669"/>
    <property type="project" value="TreeGrafter"/>
</dbReference>
<proteinExistence type="inferred from homology"/>
<dbReference type="InterPro" id="IPR008977">
    <property type="entry name" value="PHM/PNGase_F_dom_sf"/>
</dbReference>
<dbReference type="OrthoDB" id="129121at2759"/>
<dbReference type="InterPro" id="IPR028460">
    <property type="entry name" value="Tbh/DBH"/>
</dbReference>
<dbReference type="RefSeq" id="XP_039603432.1">
    <property type="nucleotide sequence ID" value="XM_039747498.1"/>
</dbReference>
<dbReference type="InterPro" id="IPR000323">
    <property type="entry name" value="Cu2_ascorb_mOase_N"/>
</dbReference>
<dbReference type="Pfam" id="PF01082">
    <property type="entry name" value="Cu2_monooxygen"/>
    <property type="match status" value="1"/>
</dbReference>
<dbReference type="AlphaFoldDB" id="A0A8X7XF32"/>
<comment type="caution">
    <text evidence="17">The sequence shown here is derived from an EMBL/GenBank/DDBJ whole genome shotgun (WGS) entry which is preliminary data.</text>
</comment>
<keyword evidence="6 15" id="KW-0732">Signal</keyword>
<keyword evidence="5" id="KW-0479">Metal-binding</keyword>
<dbReference type="InterPro" id="IPR005018">
    <property type="entry name" value="DOMON_domain"/>
</dbReference>
<keyword evidence="12" id="KW-0472">Membrane</keyword>
<dbReference type="Gene3D" id="2.60.120.310">
    <property type="entry name" value="Copper type II, ascorbate-dependent monooxygenase, N-terminal domain"/>
    <property type="match status" value="1"/>
</dbReference>
<keyword evidence="11" id="KW-0503">Monooxygenase</keyword>
<evidence type="ECO:0000256" key="10">
    <source>
        <dbReference type="ARBA" id="ARBA00023008"/>
    </source>
</evidence>
<gene>
    <name evidence="17" type="primary">Moxd1</name>
    <name evidence="17" type="ORF">GTO96_0014738</name>
</gene>
<evidence type="ECO:0000256" key="15">
    <source>
        <dbReference type="SAM" id="SignalP"/>
    </source>
</evidence>
<evidence type="ECO:0000256" key="14">
    <source>
        <dbReference type="ARBA" id="ARBA00023180"/>
    </source>
</evidence>
<dbReference type="FunFam" id="2.60.40.1210:FF:000001">
    <property type="entry name" value="Monooxygenase, DBH-like 1, like"/>
    <property type="match status" value="1"/>
</dbReference>
<comment type="subcellular location">
    <subcellularLocation>
        <location evidence="2">Endoplasmic reticulum membrane</location>
        <topology evidence="2">Single-pass type I membrane protein</topology>
    </subcellularLocation>
</comment>
<evidence type="ECO:0000256" key="9">
    <source>
        <dbReference type="ARBA" id="ARBA00023002"/>
    </source>
</evidence>
<keyword evidence="10" id="KW-0186">Copper</keyword>
<dbReference type="GO" id="GO:0005789">
    <property type="term" value="C:endoplasmic reticulum membrane"/>
    <property type="evidence" value="ECO:0007669"/>
    <property type="project" value="UniProtKB-SubCell"/>
</dbReference>
<dbReference type="InterPro" id="IPR024548">
    <property type="entry name" value="Cu2_monoox_C"/>
</dbReference>
<evidence type="ECO:0000256" key="5">
    <source>
        <dbReference type="ARBA" id="ARBA00022723"/>
    </source>
</evidence>
<evidence type="ECO:0000313" key="18">
    <source>
        <dbReference type="Proteomes" id="UP000886611"/>
    </source>
</evidence>
<dbReference type="CDD" id="cd09631">
    <property type="entry name" value="DOMON_DOH"/>
    <property type="match status" value="1"/>
</dbReference>
<evidence type="ECO:0000256" key="8">
    <source>
        <dbReference type="ARBA" id="ARBA00022989"/>
    </source>
</evidence>
<keyword evidence="4" id="KW-0812">Transmembrane</keyword>
<dbReference type="GO" id="GO:0004500">
    <property type="term" value="F:dopamine beta-monooxygenase activity"/>
    <property type="evidence" value="ECO:0007669"/>
    <property type="project" value="InterPro"/>
</dbReference>
<protein>
    <submittedName>
        <fullName evidence="17">MOXD1 protein</fullName>
    </submittedName>
</protein>
<name>A0A8X7XF32_POLSE</name>
<evidence type="ECO:0000256" key="2">
    <source>
        <dbReference type="ARBA" id="ARBA00004115"/>
    </source>
</evidence>
<dbReference type="GO" id="GO:0042420">
    <property type="term" value="P:dopamine catabolic process"/>
    <property type="evidence" value="ECO:0007669"/>
    <property type="project" value="TreeGrafter"/>
</dbReference>
<keyword evidence="13" id="KW-1015">Disulfide bond</keyword>
<feature type="chain" id="PRO_5036450032" evidence="15">
    <location>
        <begin position="23"/>
        <end position="609"/>
    </location>
</feature>
<keyword evidence="9" id="KW-0560">Oxidoreductase</keyword>
<dbReference type="SUPFAM" id="SSF49742">
    <property type="entry name" value="PHM/PNGase F"/>
    <property type="match status" value="2"/>
</dbReference>
<dbReference type="Pfam" id="PF03351">
    <property type="entry name" value="DOMON"/>
    <property type="match status" value="1"/>
</dbReference>
<dbReference type="GO" id="GO:0030667">
    <property type="term" value="C:secretory granule membrane"/>
    <property type="evidence" value="ECO:0007669"/>
    <property type="project" value="TreeGrafter"/>
</dbReference>
<comment type="cofactor">
    <cofactor evidence="1">
        <name>Cu(2+)</name>
        <dbReference type="ChEBI" id="CHEBI:29036"/>
    </cofactor>
</comment>
<keyword evidence="18" id="KW-1185">Reference proteome</keyword>
<evidence type="ECO:0000256" key="3">
    <source>
        <dbReference type="ARBA" id="ARBA00010676"/>
    </source>
</evidence>
<reference evidence="17 18" key="1">
    <citation type="journal article" date="2021" name="Cell">
        <title>Tracing the genetic footprints of vertebrate landing in non-teleost ray-finned fishes.</title>
        <authorList>
            <person name="Bi X."/>
            <person name="Wang K."/>
            <person name="Yang L."/>
            <person name="Pan H."/>
            <person name="Jiang H."/>
            <person name="Wei Q."/>
            <person name="Fang M."/>
            <person name="Yu H."/>
            <person name="Zhu C."/>
            <person name="Cai Y."/>
            <person name="He Y."/>
            <person name="Gan X."/>
            <person name="Zeng H."/>
            <person name="Yu D."/>
            <person name="Zhu Y."/>
            <person name="Jiang H."/>
            <person name="Qiu Q."/>
            <person name="Yang H."/>
            <person name="Zhang Y.E."/>
            <person name="Wang W."/>
            <person name="Zhu M."/>
            <person name="He S."/>
            <person name="Zhang G."/>
        </authorList>
    </citation>
    <scope>NUCLEOTIDE SEQUENCE [LARGE SCALE GENOMIC DNA]</scope>
    <source>
        <strain evidence="17">Bchr_013</strain>
    </source>
</reference>
<dbReference type="InterPro" id="IPR000945">
    <property type="entry name" value="DBH-like"/>
</dbReference>
<keyword evidence="14" id="KW-0325">Glycoprotein</keyword>
<feature type="domain" description="DOMON" evidence="16">
    <location>
        <begin position="37"/>
        <end position="150"/>
    </location>
</feature>
<dbReference type="PANTHER" id="PTHR10157">
    <property type="entry name" value="DOPAMINE BETA HYDROXYLASE RELATED"/>
    <property type="match status" value="1"/>
</dbReference>
<dbReference type="InterPro" id="IPR014784">
    <property type="entry name" value="Cu2_ascorb_mOase-like_C"/>
</dbReference>
<feature type="non-terminal residue" evidence="17">
    <location>
        <position position="609"/>
    </location>
</feature>
<dbReference type="EMBL" id="JAATIS010000485">
    <property type="protein sequence ID" value="KAG2467915.1"/>
    <property type="molecule type" value="Genomic_DNA"/>
</dbReference>
<dbReference type="GeneID" id="120525313"/>
<dbReference type="FunFam" id="2.60.120.310:FF:000002">
    <property type="entry name" value="DBH-like monooxygenase protein 1"/>
    <property type="match status" value="1"/>
</dbReference>
<comment type="similarity">
    <text evidence="3">Belongs to the copper type II ascorbate-dependent monooxygenase family.</text>
</comment>
<evidence type="ECO:0000256" key="1">
    <source>
        <dbReference type="ARBA" id="ARBA00001973"/>
    </source>
</evidence>
<dbReference type="Proteomes" id="UP000886611">
    <property type="component" value="Unassembled WGS sequence"/>
</dbReference>
<organism evidence="17 18">
    <name type="scientific">Polypterus senegalus</name>
    <name type="common">Senegal bichir</name>
    <dbReference type="NCBI Taxonomy" id="55291"/>
    <lineage>
        <taxon>Eukaryota</taxon>
        <taxon>Metazoa</taxon>
        <taxon>Chordata</taxon>
        <taxon>Craniata</taxon>
        <taxon>Vertebrata</taxon>
        <taxon>Euteleostomi</taxon>
        <taxon>Actinopterygii</taxon>
        <taxon>Polypteriformes</taxon>
        <taxon>Polypteridae</taxon>
        <taxon>Polypterus</taxon>
    </lineage>
</organism>
<dbReference type="GO" id="GO:0042421">
    <property type="term" value="P:norepinephrine biosynthetic process"/>
    <property type="evidence" value="ECO:0007669"/>
    <property type="project" value="TreeGrafter"/>
</dbReference>
<dbReference type="InterPro" id="IPR036939">
    <property type="entry name" value="Cu2_ascorb_mOase_N_sf"/>
</dbReference>
<evidence type="ECO:0000256" key="6">
    <source>
        <dbReference type="ARBA" id="ARBA00022729"/>
    </source>
</evidence>
<dbReference type="InterPro" id="IPR045266">
    <property type="entry name" value="DOH_DOMON"/>
</dbReference>
<keyword evidence="7" id="KW-0256">Endoplasmic reticulum</keyword>
<dbReference type="GO" id="GO:0005507">
    <property type="term" value="F:copper ion binding"/>
    <property type="evidence" value="ECO:0007669"/>
    <property type="project" value="InterPro"/>
</dbReference>
<feature type="non-terminal residue" evidence="17">
    <location>
        <position position="1"/>
    </location>
</feature>